<dbReference type="GO" id="GO:0031177">
    <property type="term" value="F:phosphopantetheine binding"/>
    <property type="evidence" value="ECO:0007669"/>
    <property type="project" value="InterPro"/>
</dbReference>
<evidence type="ECO:0000259" key="10">
    <source>
        <dbReference type="PROSITE" id="PS50075"/>
    </source>
</evidence>
<dbReference type="Gene3D" id="3.40.366.10">
    <property type="entry name" value="Malonyl-Coenzyme A Acyl Carrier Protein, domain 2"/>
    <property type="match status" value="1"/>
</dbReference>
<accession>A0A7G3U9G4</accession>
<feature type="region of interest" description="Disordered" evidence="9">
    <location>
        <begin position="1913"/>
        <end position="1942"/>
    </location>
</feature>
<dbReference type="Gene3D" id="3.30.70.3290">
    <property type="match status" value="1"/>
</dbReference>
<evidence type="ECO:0000256" key="4">
    <source>
        <dbReference type="ARBA" id="ARBA00022553"/>
    </source>
</evidence>
<keyword evidence="6" id="KW-0045">Antibiotic biosynthesis</keyword>
<dbReference type="InterPro" id="IPR036736">
    <property type="entry name" value="ACP-like_sf"/>
</dbReference>
<gene>
    <name evidence="12" type="ORF">STSU_002330</name>
</gene>
<evidence type="ECO:0000256" key="7">
    <source>
        <dbReference type="ARBA" id="ARBA00023268"/>
    </source>
</evidence>
<comment type="pathway">
    <text evidence="2">Antibiotic biosynthesis.</text>
</comment>
<dbReference type="InterPro" id="IPR032821">
    <property type="entry name" value="PKS_assoc"/>
</dbReference>
<dbReference type="InterPro" id="IPR020807">
    <property type="entry name" value="PKS_DH"/>
</dbReference>
<evidence type="ECO:0000256" key="9">
    <source>
        <dbReference type="SAM" id="MobiDB-lite"/>
    </source>
</evidence>
<dbReference type="InterPro" id="IPR016036">
    <property type="entry name" value="Malonyl_transacylase_ACP-bd"/>
</dbReference>
<keyword evidence="8" id="KW-0012">Acyltransferase</keyword>
<dbReference type="InterPro" id="IPR036291">
    <property type="entry name" value="NAD(P)-bd_dom_sf"/>
</dbReference>
<dbReference type="SMART" id="SM00826">
    <property type="entry name" value="PKS_DH"/>
    <property type="match status" value="1"/>
</dbReference>
<dbReference type="Pfam" id="PF16197">
    <property type="entry name" value="KAsynt_C_assoc"/>
    <property type="match status" value="1"/>
</dbReference>
<organism evidence="12 13">
    <name type="scientific">Streptomyces tsukubensis (strain DSM 42081 / NBRC 108919 / NRRL 18488 / 9993)</name>
    <dbReference type="NCBI Taxonomy" id="1114943"/>
    <lineage>
        <taxon>Bacteria</taxon>
        <taxon>Bacillati</taxon>
        <taxon>Actinomycetota</taxon>
        <taxon>Actinomycetes</taxon>
        <taxon>Kitasatosporales</taxon>
        <taxon>Streptomycetaceae</taxon>
        <taxon>Streptomyces</taxon>
    </lineage>
</organism>
<dbReference type="InterPro" id="IPR013120">
    <property type="entry name" value="FAR_NAD-bd"/>
</dbReference>
<dbReference type="CDD" id="cd08956">
    <property type="entry name" value="KR_3_FAS_SDR_x"/>
    <property type="match status" value="1"/>
</dbReference>
<dbReference type="Pfam" id="PF08659">
    <property type="entry name" value="KR"/>
    <property type="match status" value="1"/>
</dbReference>
<dbReference type="PROSITE" id="PS00012">
    <property type="entry name" value="PHOSPHOPANTETHEINE"/>
    <property type="match status" value="1"/>
</dbReference>
<protein>
    <submittedName>
        <fullName evidence="12">Polyketide synthase</fullName>
    </submittedName>
</protein>
<dbReference type="SMART" id="SM00825">
    <property type="entry name" value="PKS_KS"/>
    <property type="match status" value="1"/>
</dbReference>
<dbReference type="SUPFAM" id="SSF53901">
    <property type="entry name" value="Thiolase-like"/>
    <property type="match status" value="1"/>
</dbReference>
<reference evidence="12 13" key="1">
    <citation type="journal article" date="2012" name="J. Bacteriol.">
        <title>Draft genome of Streptomyces tsukubaensis NRRL 18488, the producer of the clinically important immunosuppressant tacrolimus (FK506).</title>
        <authorList>
            <person name="Barreiro C."/>
            <person name="Prieto C."/>
            <person name="Sola-Landa A."/>
            <person name="Solera E."/>
            <person name="Martinez-Castro M."/>
            <person name="Perez-Redondo R."/>
            <person name="Garcia-Estrada C."/>
            <person name="Aparicio J.F."/>
            <person name="Fernandez-Martinez L.T."/>
            <person name="Santos-Aberturas J."/>
            <person name="Salehi-Najafabadi Z."/>
            <person name="Rodriguez-Garcia A."/>
            <person name="Tauch A."/>
            <person name="Martin J.F."/>
        </authorList>
    </citation>
    <scope>NUCLEOTIDE SEQUENCE [LARGE SCALE GENOMIC DNA]</scope>
    <source>
        <strain evidence="13">DSM 42081 / NBRC 108919 / NRRL 18488 / 9993</strain>
    </source>
</reference>
<dbReference type="GO" id="GO:0033068">
    <property type="term" value="P:macrolide biosynthetic process"/>
    <property type="evidence" value="ECO:0007669"/>
    <property type="project" value="UniProtKB-ARBA"/>
</dbReference>
<evidence type="ECO:0000259" key="11">
    <source>
        <dbReference type="PROSITE" id="PS52004"/>
    </source>
</evidence>
<feature type="domain" description="Ketosynthase family 3 (KS3)" evidence="11">
    <location>
        <begin position="58"/>
        <end position="483"/>
    </location>
</feature>
<keyword evidence="7" id="KW-0511">Multifunctional enzyme</keyword>
<dbReference type="CDD" id="cd00833">
    <property type="entry name" value="PKS"/>
    <property type="match status" value="1"/>
</dbReference>
<dbReference type="InterPro" id="IPR010080">
    <property type="entry name" value="Thioester_reductase-like_dom"/>
</dbReference>
<feature type="region of interest" description="Disordered" evidence="9">
    <location>
        <begin position="1"/>
        <end position="30"/>
    </location>
</feature>
<dbReference type="GO" id="GO:0006633">
    <property type="term" value="P:fatty acid biosynthetic process"/>
    <property type="evidence" value="ECO:0007669"/>
    <property type="project" value="InterPro"/>
</dbReference>
<evidence type="ECO:0000256" key="3">
    <source>
        <dbReference type="ARBA" id="ARBA00022450"/>
    </source>
</evidence>
<dbReference type="InterPro" id="IPR020806">
    <property type="entry name" value="PKS_PP-bd"/>
</dbReference>
<dbReference type="GO" id="GO:0004312">
    <property type="term" value="F:fatty acid synthase activity"/>
    <property type="evidence" value="ECO:0007669"/>
    <property type="project" value="TreeGrafter"/>
</dbReference>
<evidence type="ECO:0000256" key="6">
    <source>
        <dbReference type="ARBA" id="ARBA00023194"/>
    </source>
</evidence>
<dbReference type="Pfam" id="PF00698">
    <property type="entry name" value="Acyl_transf_1"/>
    <property type="match status" value="1"/>
</dbReference>
<dbReference type="Gene3D" id="3.40.47.10">
    <property type="match status" value="1"/>
</dbReference>
<dbReference type="PROSITE" id="PS50075">
    <property type="entry name" value="CARRIER"/>
    <property type="match status" value="1"/>
</dbReference>
<evidence type="ECO:0000256" key="1">
    <source>
        <dbReference type="ARBA" id="ARBA00001957"/>
    </source>
</evidence>
<proteinExistence type="predicted"/>
<dbReference type="SUPFAM" id="SSF47336">
    <property type="entry name" value="ACP-like"/>
    <property type="match status" value="1"/>
</dbReference>
<dbReference type="Gene3D" id="3.40.50.720">
    <property type="entry name" value="NAD(P)-binding Rossmann-like Domain"/>
    <property type="match status" value="2"/>
</dbReference>
<evidence type="ECO:0000256" key="8">
    <source>
        <dbReference type="ARBA" id="ARBA00023315"/>
    </source>
</evidence>
<dbReference type="NCBIfam" id="TIGR01746">
    <property type="entry name" value="Thioester-redct"/>
    <property type="match status" value="1"/>
</dbReference>
<comment type="cofactor">
    <cofactor evidence="1">
        <name>pantetheine 4'-phosphate</name>
        <dbReference type="ChEBI" id="CHEBI:47942"/>
    </cofactor>
</comment>
<dbReference type="FunFam" id="3.40.47.10:FF:000019">
    <property type="entry name" value="Polyketide synthase type I"/>
    <property type="match status" value="1"/>
</dbReference>
<dbReference type="PANTHER" id="PTHR43775:SF51">
    <property type="entry name" value="INACTIVE PHENOLPHTHIOCEROL SYNTHESIS POLYKETIDE SYNTHASE TYPE I PKS1-RELATED"/>
    <property type="match status" value="1"/>
</dbReference>
<dbReference type="InterPro" id="IPR018201">
    <property type="entry name" value="Ketoacyl_synth_AS"/>
</dbReference>
<dbReference type="InterPro" id="IPR050091">
    <property type="entry name" value="PKS_NRPS_Biosynth_Enz"/>
</dbReference>
<dbReference type="SMART" id="SM00822">
    <property type="entry name" value="PKS_KR"/>
    <property type="match status" value="1"/>
</dbReference>
<dbReference type="SUPFAM" id="SSF55048">
    <property type="entry name" value="Probable ACP-binding domain of malonyl-CoA ACP transacylase"/>
    <property type="match status" value="1"/>
</dbReference>
<dbReference type="PROSITE" id="PS52004">
    <property type="entry name" value="KS3_2"/>
    <property type="match status" value="1"/>
</dbReference>
<dbReference type="InterPro" id="IPR001227">
    <property type="entry name" value="Ac_transferase_dom_sf"/>
</dbReference>
<dbReference type="InterPro" id="IPR014043">
    <property type="entry name" value="Acyl_transferase_dom"/>
</dbReference>
<dbReference type="SMART" id="SM00823">
    <property type="entry name" value="PKS_PP"/>
    <property type="match status" value="1"/>
</dbReference>
<dbReference type="GO" id="GO:0004315">
    <property type="term" value="F:3-oxoacyl-[acyl-carrier-protein] synthase activity"/>
    <property type="evidence" value="ECO:0007669"/>
    <property type="project" value="InterPro"/>
</dbReference>
<feature type="region of interest" description="Disordered" evidence="9">
    <location>
        <begin position="2137"/>
        <end position="2156"/>
    </location>
</feature>
<dbReference type="SUPFAM" id="SSF52151">
    <property type="entry name" value="FabD/lysophospholipase-like"/>
    <property type="match status" value="1"/>
</dbReference>
<sequence length="2156" mass="223068">MQSDDSLVPPPAANGEPHTEPDGGPDGGDERLLAYLRRVTADLARANRRIADLEAAPHEPIAVVSAACRYPGGADTPEDLWRLVADGTDATSGFPADRGWDLDGLYDPEPGLPDRTYTRRGGFLHRAPYFDADFFGISPREAAATDPQQRLLLEVAWEAVERAGIRPALLRGSDTAVFTGLAGQSYLGLEGHGDEAAGYVMTGGEPGLASGRIAYVLGLHGPALTVDTACSASLTAIHLACRALRRGETSLALAGGATVLATPGAFLDFSVQRGLAPDGRCKSYADSADGTAWAEGVGLVLLERLSDARDRGHPVLAVIRGTAVNSDGASNGLTAPSGPAQQRVIRQALADAGLTAADVDAVEGHGTGTRLGDPIEVNALIAAYGAERPPGRPLLLGSLKSVIGHASAAAGVGGLIKMVMALRHGVLPATLHVDRPTSAVDWTAAGVELLTASRPWPPGDRPRRAGISSFGISGTNAHLILEEAPAAPEPDGPDDPPDRAGHPLPFLVSGRDGQALRGQARVLHDAVRAPAAGAPGERDAARAPFGALAAALAVTRTPMECRAVVVARDRNGLLTGLDALAGDEPHPAVARGTVRRDRTTAFLFTGQGAQRAGMGDGLRTRFPVFADAYDEVCDRLSRELGRSLGTVVREGGALLDRTEFAQPALFAFGTALARLLMSWGVRPAYVAGHSLGEITAAHVCGAVGLDDAVALVAARGRLMGRLPADGAMVAVTASEEAVAALLAGYGGDVSVAAVNGPEHTVLSGPVGAVTALAEELRGRGARVRRLRTSGAFHSAQLDPLLAGSASFAEGITPGEQRVPLVSALTGGLVGAERLADPRHWVRHARRPVRFTDALRALADHGVDTFVEIGPRAMLTALTEENTAADGALAVAALHGTGPEPEALLGALGTLHSHGTDVDWDAFFAAEAAGARAGSGAPGRVALPTYAFQRRRLWLKPAPRARDRGLPVDGTGSETTPAGDTVLGALLGSTEPAAAGAALAALLLRAGDETDHPVVETLALGAPPAGAGNGPAEARVTVAAPDGTGRRPFTVHARRPDLDAPWTAYASGTLARSAPAVPEQPAGPPDGTSDGTSAELTLTEDETPTVVAAQRALLRRAVDALLPTAPLRWHGLRAHRAGPDAVTAQIVPAGEHSYSLALRDRSGRTVLSADRLDCSAPPPAARTDFPDALFEQVWEPMAGDPRPPRPLSWASLGEATAGLPGPCHRGAAAVRDAVRRGHRPDAVVLEAAARPAGPAADPARAELLRVLALTGAWLRDDSLARIPLIVLTRGAVALPGEPAPDPVAASVRGLLASAQAEHPGRLVLADLAPRPAGDGPGEPGEPAAGLLSALRAGEPRVAVRNGRVLVPRLVRAATAAAPRIRIGPPPGGSGTVLLTGGTGAVGRIVARHLVRAHGVRDLLLVSRSGPAAPGCAGLLAELRRAGARAEAVACDTGDRAALAAVLERIPRSRPLAAVLHAAGALDDGLFTDLGADRLDRVWRAKAEAARHLHELTLRPGPGRPPVPLVLFSSVAGIFGGAGQANYAAANAYLDALAATRTALGLPAVSLAWGLWELADGLGGHLGDADRSRLARQGFGTVTPERGPALFDAALHTRTPVVAVGPLDLAAVRRSGEVHPLLRGLARTAGRPTGTSPARTAAAHGLAALPPGRRGEELLSLVTRRIGEVLGHSGPVDPGLPLDSAGLDSLAAARLRGSLVADTGLALPLARIFAHPTPRALAEALLEGVGGQPAPDEALPGFAADARLPRDIVPAAAVPRATAPRRVLLTGATGFVGAFVLRDLLRTTDATVHCLIRAADTARGEAALRRTLEWYRLADDVEPGRIAVEPGDLARPRLGLPDDRYEHLARHADAVFHAAAHVNWVQPYAAMRDTNVLGTAEVLRLAARHRTVPVHHLSTTGVFAGPSPDGRPLRPDDATGPAEKLPTGYRQSKWAAEQLVLAARDRGLPVTVHRIDVVCGDRLNGACQGQDFIWLALRAMLRAEAVPAGSHTVFPMVPVDSVSAAVVALACRPDTAGKVFHHSNDNPVPLAAMIDRLRALGHRLPEIGRDRWVRRVTADTDNPFVPLLDDFEAVTTSAVPVYPRIDSSATEQALHGTGAARLPDVAELVDRYAAFFTRTGFFPAPPPGEPAGTKGAGKLRHG</sequence>
<dbReference type="PROSITE" id="PS00606">
    <property type="entry name" value="KS3_1"/>
    <property type="match status" value="1"/>
</dbReference>
<dbReference type="RefSeq" id="WP_130584801.1">
    <property type="nucleotide sequence ID" value="NZ_CP029159.1"/>
</dbReference>
<dbReference type="SMART" id="SM00827">
    <property type="entry name" value="PKS_AT"/>
    <property type="match status" value="1"/>
</dbReference>
<keyword evidence="4" id="KW-0597">Phosphoprotein</keyword>
<dbReference type="InterPro" id="IPR057326">
    <property type="entry name" value="KR_dom"/>
</dbReference>
<dbReference type="InterPro" id="IPR009081">
    <property type="entry name" value="PP-bd_ACP"/>
</dbReference>
<dbReference type="InterPro" id="IPR013968">
    <property type="entry name" value="PKS_KR"/>
</dbReference>
<dbReference type="InterPro" id="IPR014030">
    <property type="entry name" value="Ketoacyl_synth_N"/>
</dbReference>
<keyword evidence="13" id="KW-1185">Reference proteome</keyword>
<dbReference type="InterPro" id="IPR014031">
    <property type="entry name" value="Ketoacyl_synth_C"/>
</dbReference>
<dbReference type="InterPro" id="IPR015083">
    <property type="entry name" value="NorB/c/GfsB-D-like_docking"/>
</dbReference>
<dbReference type="SUPFAM" id="SSF51735">
    <property type="entry name" value="NAD(P)-binding Rossmann-fold domains"/>
    <property type="match status" value="3"/>
</dbReference>
<dbReference type="InterPro" id="IPR016035">
    <property type="entry name" value="Acyl_Trfase/lysoPLipase"/>
</dbReference>
<dbReference type="Pfam" id="PF02801">
    <property type="entry name" value="Ketoacyl-synt_C"/>
    <property type="match status" value="1"/>
</dbReference>
<dbReference type="InterPro" id="IPR016039">
    <property type="entry name" value="Thiolase-like"/>
</dbReference>
<dbReference type="Gene3D" id="1.10.1200.10">
    <property type="entry name" value="ACP-like"/>
    <property type="match status" value="1"/>
</dbReference>
<evidence type="ECO:0000256" key="2">
    <source>
        <dbReference type="ARBA" id="ARBA00004792"/>
    </source>
</evidence>
<dbReference type="Pfam" id="PF08990">
    <property type="entry name" value="Docking"/>
    <property type="match status" value="1"/>
</dbReference>
<dbReference type="InterPro" id="IPR006162">
    <property type="entry name" value="Ppantetheine_attach_site"/>
</dbReference>
<dbReference type="InterPro" id="IPR020841">
    <property type="entry name" value="PKS_Beta-ketoAc_synthase_dom"/>
</dbReference>
<dbReference type="EMBL" id="CP029159">
    <property type="protein sequence ID" value="QKM66171.1"/>
    <property type="molecule type" value="Genomic_DNA"/>
</dbReference>
<feature type="domain" description="Carrier" evidence="10">
    <location>
        <begin position="1667"/>
        <end position="1743"/>
    </location>
</feature>
<dbReference type="Proteomes" id="UP000005940">
    <property type="component" value="Chromosome"/>
</dbReference>
<evidence type="ECO:0000256" key="5">
    <source>
        <dbReference type="ARBA" id="ARBA00022679"/>
    </source>
</evidence>
<dbReference type="Pfam" id="PF07993">
    <property type="entry name" value="NAD_binding_4"/>
    <property type="match status" value="1"/>
</dbReference>
<dbReference type="CDD" id="cd05235">
    <property type="entry name" value="SDR_e1"/>
    <property type="match status" value="1"/>
</dbReference>
<dbReference type="Pfam" id="PF00550">
    <property type="entry name" value="PP-binding"/>
    <property type="match status" value="1"/>
</dbReference>
<feature type="region of interest" description="Disordered" evidence="9">
    <location>
        <begin position="1070"/>
        <end position="1099"/>
    </location>
</feature>
<dbReference type="Pfam" id="PF00109">
    <property type="entry name" value="ketoacyl-synt"/>
    <property type="match status" value="1"/>
</dbReference>
<dbReference type="PANTHER" id="PTHR43775">
    <property type="entry name" value="FATTY ACID SYNTHASE"/>
    <property type="match status" value="1"/>
</dbReference>
<evidence type="ECO:0000313" key="13">
    <source>
        <dbReference type="Proteomes" id="UP000005940"/>
    </source>
</evidence>
<keyword evidence="3" id="KW-0596">Phosphopantetheine</keyword>
<evidence type="ECO:0000313" key="12">
    <source>
        <dbReference type="EMBL" id="QKM66171.1"/>
    </source>
</evidence>
<name>A0A7G3U9G4_STRT9</name>
<keyword evidence="5" id="KW-0808">Transferase</keyword>